<proteinExistence type="predicted"/>
<dbReference type="Proteomes" id="UP000637061">
    <property type="component" value="Unassembled WGS sequence"/>
</dbReference>
<dbReference type="AlphaFoldDB" id="A0A8I1ED36"/>
<organism evidence="1 2">
    <name type="scientific">Pseudomonas putida</name>
    <name type="common">Arthrobacter siderocapsulatus</name>
    <dbReference type="NCBI Taxonomy" id="303"/>
    <lineage>
        <taxon>Bacteria</taxon>
        <taxon>Pseudomonadati</taxon>
        <taxon>Pseudomonadota</taxon>
        <taxon>Gammaproteobacteria</taxon>
        <taxon>Pseudomonadales</taxon>
        <taxon>Pseudomonadaceae</taxon>
        <taxon>Pseudomonas</taxon>
    </lineage>
</organism>
<gene>
    <name evidence="1" type="ORF">JEU22_03925</name>
</gene>
<reference evidence="1" key="1">
    <citation type="submission" date="2020-12" db="EMBL/GenBank/DDBJ databases">
        <title>Enhanced detection system for hospital associated transmission using whole genome sequencing surveillance.</title>
        <authorList>
            <person name="Harrison L.H."/>
            <person name="Van Tyne D."/>
            <person name="Marsh J.W."/>
            <person name="Griffith M.P."/>
            <person name="Snyder D.J."/>
            <person name="Cooper V.S."/>
            <person name="Mustapha M."/>
        </authorList>
    </citation>
    <scope>NUCLEOTIDE SEQUENCE</scope>
    <source>
        <strain evidence="1">PSB00042</strain>
    </source>
</reference>
<dbReference type="EMBL" id="JAEHTE010000002">
    <property type="protein sequence ID" value="MBI6883053.1"/>
    <property type="molecule type" value="Genomic_DNA"/>
</dbReference>
<accession>A0A8I1ED36</accession>
<evidence type="ECO:0000313" key="1">
    <source>
        <dbReference type="EMBL" id="MBI6883053.1"/>
    </source>
</evidence>
<protein>
    <submittedName>
        <fullName evidence="1">Uncharacterized protein</fullName>
    </submittedName>
</protein>
<sequence length="79" mass="8752">MSCAETVFDEGWALFDVDGSGLMEIQRDDELDVFETDDDAIAHVLARSEQGSLSHRRALALHMLDAPLIVEIRTGGNDY</sequence>
<comment type="caution">
    <text evidence="1">The sequence shown here is derived from an EMBL/GenBank/DDBJ whole genome shotgun (WGS) entry which is preliminary data.</text>
</comment>
<name>A0A8I1ED36_PSEPU</name>
<evidence type="ECO:0000313" key="2">
    <source>
        <dbReference type="Proteomes" id="UP000637061"/>
    </source>
</evidence>
<dbReference type="RefSeq" id="WP_198746667.1">
    <property type="nucleotide sequence ID" value="NZ_JAEHTE010000002.1"/>
</dbReference>